<accession>A0A9E7FND5</accession>
<dbReference type="OrthoDB" id="197400at2759"/>
<evidence type="ECO:0000259" key="1">
    <source>
        <dbReference type="Pfam" id="PF20636"/>
    </source>
</evidence>
<evidence type="ECO:0000313" key="3">
    <source>
        <dbReference type="Proteomes" id="UP001055439"/>
    </source>
</evidence>
<dbReference type="AlphaFoldDB" id="A0A9E7FND5"/>
<dbReference type="Pfam" id="PF20636">
    <property type="entry name" value="SMN_G2-BD"/>
    <property type="match status" value="1"/>
</dbReference>
<dbReference type="EMBL" id="CP097506">
    <property type="protein sequence ID" value="URD97137.1"/>
    <property type="molecule type" value="Genomic_DNA"/>
</dbReference>
<reference evidence="2" key="1">
    <citation type="submission" date="2022-05" db="EMBL/GenBank/DDBJ databases">
        <title>The Musa troglodytarum L. genome provides insights into the mechanism of non-climacteric behaviour and enrichment of carotenoids.</title>
        <authorList>
            <person name="Wang J."/>
        </authorList>
    </citation>
    <scope>NUCLEOTIDE SEQUENCE</scope>
    <source>
        <tissue evidence="2">Leaf</tissue>
    </source>
</reference>
<dbReference type="PANTHER" id="PTHR39267">
    <property type="entry name" value="SURVIVAL MOTOR NEURON-LIKE PROTEIN 1"/>
    <property type="match status" value="1"/>
</dbReference>
<dbReference type="Proteomes" id="UP001055439">
    <property type="component" value="Chromosome 4"/>
</dbReference>
<dbReference type="InterPro" id="IPR040424">
    <property type="entry name" value="Smn1"/>
</dbReference>
<dbReference type="PANTHER" id="PTHR39267:SF1">
    <property type="entry name" value="SURVIVAL MOTOR NEURON PROTEIN"/>
    <property type="match status" value="1"/>
</dbReference>
<organism evidence="2 3">
    <name type="scientific">Musa troglodytarum</name>
    <name type="common">fe'i banana</name>
    <dbReference type="NCBI Taxonomy" id="320322"/>
    <lineage>
        <taxon>Eukaryota</taxon>
        <taxon>Viridiplantae</taxon>
        <taxon>Streptophyta</taxon>
        <taxon>Embryophyta</taxon>
        <taxon>Tracheophyta</taxon>
        <taxon>Spermatophyta</taxon>
        <taxon>Magnoliopsida</taxon>
        <taxon>Liliopsida</taxon>
        <taxon>Zingiberales</taxon>
        <taxon>Musaceae</taxon>
        <taxon>Musa</taxon>
    </lineage>
</organism>
<dbReference type="InterPro" id="IPR049481">
    <property type="entry name" value="SMN_G2-BD"/>
</dbReference>
<evidence type="ECO:0000313" key="2">
    <source>
        <dbReference type="EMBL" id="URD97137.1"/>
    </source>
</evidence>
<protein>
    <recommendedName>
        <fullName evidence="1">Survival Motor Neuron Gemin2-binding domain-containing protein</fullName>
    </recommendedName>
</protein>
<sequence>MGKGSDLWDDSALINAFDHAMSTYKAMHRESYPVNPLEEKTLTSESNQDKPGHTEILTREIDDHGESNVVKDVTETNISSYKDLASTEGLQFREGSLGANICPTESNPCLSDFPVVATETDKYNYQQSVEYNNLLKQYYELEEQRQKVLQQLQQANYWNYQDPVQSSQHQAEQVPTNNVSDSCSQPICSLCSCPSLALPSITASSCAICGPSFGGYYCWPQSCSTSLPHQFSGGQGHIQSGICSVGTSCTVDSSKKTTHMDDQAVRITEKEKGKEEEISDCGTNQETDLAVVLSAWYSAGFHTGRQEDFNFNDQTLQLSFFVYLSEQSRRNAPQ</sequence>
<keyword evidence="3" id="KW-1185">Reference proteome</keyword>
<name>A0A9E7FND5_9LILI</name>
<feature type="domain" description="Survival Motor Neuron Gemin2-binding" evidence="1">
    <location>
        <begin position="1"/>
        <end position="29"/>
    </location>
</feature>
<dbReference type="CDD" id="cd22851">
    <property type="entry name" value="SMN_N"/>
    <property type="match status" value="1"/>
</dbReference>
<gene>
    <name evidence="2" type="ORF">MUK42_29522</name>
</gene>
<proteinExistence type="predicted"/>